<dbReference type="STRING" id="1302690.BUE76_22185"/>
<evidence type="ECO:0000256" key="1">
    <source>
        <dbReference type="PROSITE-ProRule" id="PRU00169"/>
    </source>
</evidence>
<protein>
    <submittedName>
        <fullName evidence="3">Response regulator receiver domain-containing protein</fullName>
    </submittedName>
</protein>
<dbReference type="InterPro" id="IPR001789">
    <property type="entry name" value="Sig_transdc_resp-reg_receiver"/>
</dbReference>
<reference evidence="3 4" key="1">
    <citation type="submission" date="2016-11" db="EMBL/GenBank/DDBJ databases">
        <authorList>
            <person name="Jaros S."/>
            <person name="Januszkiewicz K."/>
            <person name="Wedrychowicz H."/>
        </authorList>
    </citation>
    <scope>NUCLEOTIDE SEQUENCE [LARGE SCALE GENOMIC DNA]</scope>
    <source>
        <strain evidence="3 4">DSM 26897</strain>
    </source>
</reference>
<name>A0A1M4Z8L6_9BACT</name>
<organism evidence="3 4">
    <name type="scientific">Cnuella takakiae</name>
    <dbReference type="NCBI Taxonomy" id="1302690"/>
    <lineage>
        <taxon>Bacteria</taxon>
        <taxon>Pseudomonadati</taxon>
        <taxon>Bacteroidota</taxon>
        <taxon>Chitinophagia</taxon>
        <taxon>Chitinophagales</taxon>
        <taxon>Chitinophagaceae</taxon>
        <taxon>Cnuella</taxon>
    </lineage>
</organism>
<feature type="domain" description="Response regulatory" evidence="2">
    <location>
        <begin position="2"/>
        <end position="125"/>
    </location>
</feature>
<accession>A0A1M4Z8L6</accession>
<comment type="caution">
    <text evidence="1">Lacks conserved residue(s) required for the propagation of feature annotation.</text>
</comment>
<proteinExistence type="predicted"/>
<dbReference type="EMBL" id="FQUO01000005">
    <property type="protein sequence ID" value="SHF14361.1"/>
    <property type="molecule type" value="Genomic_DNA"/>
</dbReference>
<dbReference type="SUPFAM" id="SSF52172">
    <property type="entry name" value="CheY-like"/>
    <property type="match status" value="1"/>
</dbReference>
<dbReference type="GO" id="GO:0000160">
    <property type="term" value="P:phosphorelay signal transduction system"/>
    <property type="evidence" value="ECO:0007669"/>
    <property type="project" value="InterPro"/>
</dbReference>
<evidence type="ECO:0000259" key="2">
    <source>
        <dbReference type="PROSITE" id="PS50110"/>
    </source>
</evidence>
<dbReference type="Gene3D" id="3.40.50.2300">
    <property type="match status" value="1"/>
</dbReference>
<dbReference type="InterPro" id="IPR011006">
    <property type="entry name" value="CheY-like_superfamily"/>
</dbReference>
<dbReference type="AlphaFoldDB" id="A0A1M4Z8L6"/>
<dbReference type="Pfam" id="PF00072">
    <property type="entry name" value="Response_reg"/>
    <property type="match status" value="1"/>
</dbReference>
<gene>
    <name evidence="3" type="ORF">SAMN05444008_105130</name>
</gene>
<dbReference type="Proteomes" id="UP000184368">
    <property type="component" value="Unassembled WGS sequence"/>
</dbReference>
<evidence type="ECO:0000313" key="4">
    <source>
        <dbReference type="Proteomes" id="UP000184368"/>
    </source>
</evidence>
<dbReference type="RefSeq" id="WP_073041840.1">
    <property type="nucleotide sequence ID" value="NZ_FQUO01000005.1"/>
</dbReference>
<keyword evidence="4" id="KW-1185">Reference proteome</keyword>
<dbReference type="OrthoDB" id="9789181at2"/>
<dbReference type="PROSITE" id="PS50110">
    <property type="entry name" value="RESPONSE_REGULATORY"/>
    <property type="match status" value="1"/>
</dbReference>
<sequence length="142" mass="16593">MRILILDDNQDAFALTDNLLKDCIQGAITFYANEEIALYKLLEHLSKRGELLPDLILIELHMPGFDAWEMLKELQRKSETRVIPIAFFTRLKSAKSHLFASRLNTPLFYKGKRFIDQAYAIHKLKKWFDNLAPTDNSYQSIF</sequence>
<evidence type="ECO:0000313" key="3">
    <source>
        <dbReference type="EMBL" id="SHF14361.1"/>
    </source>
</evidence>